<dbReference type="OrthoDB" id="369191at2"/>
<evidence type="ECO:0000313" key="6">
    <source>
        <dbReference type="Proteomes" id="UP000051749"/>
    </source>
</evidence>
<feature type="domain" description="Nudix hydrolase" evidence="3">
    <location>
        <begin position="4"/>
        <end position="143"/>
    </location>
</feature>
<accession>A0A0R2K525</accession>
<organism evidence="4 6">
    <name type="scientific">Pediococcus ethanolidurans</name>
    <dbReference type="NCBI Taxonomy" id="319653"/>
    <lineage>
        <taxon>Bacteria</taxon>
        <taxon>Bacillati</taxon>
        <taxon>Bacillota</taxon>
        <taxon>Bacilli</taxon>
        <taxon>Lactobacillales</taxon>
        <taxon>Lactobacillaceae</taxon>
        <taxon>Pediococcus</taxon>
    </lineage>
</organism>
<evidence type="ECO:0000313" key="4">
    <source>
        <dbReference type="EMBL" id="KRN81252.1"/>
    </source>
</evidence>
<dbReference type="RefSeq" id="WP_057807950.1">
    <property type="nucleotide sequence ID" value="NZ_BJYP01000050.1"/>
</dbReference>
<dbReference type="EMBL" id="JQBY01000035">
    <property type="protein sequence ID" value="KRN81252.1"/>
    <property type="molecule type" value="Genomic_DNA"/>
</dbReference>
<keyword evidence="2" id="KW-0378">Hydrolase</keyword>
<evidence type="ECO:0000313" key="5">
    <source>
        <dbReference type="EMBL" id="SER94384.1"/>
    </source>
</evidence>
<name>A0A0R2K525_9LACO</name>
<comment type="similarity">
    <text evidence="1">Belongs to the Nudix hydrolase family.</text>
</comment>
<dbReference type="PANTHER" id="PTHR43736">
    <property type="entry name" value="ADP-RIBOSE PYROPHOSPHATASE"/>
    <property type="match status" value="1"/>
</dbReference>
<dbReference type="CDD" id="cd04686">
    <property type="entry name" value="NUDIX_Hydrolase"/>
    <property type="match status" value="1"/>
</dbReference>
<comment type="caution">
    <text evidence="4">The sequence shown here is derived from an EMBL/GenBank/DDBJ whole genome shotgun (WGS) entry which is preliminary data.</text>
</comment>
<dbReference type="STRING" id="319653.SAMN04487973_1317"/>
<dbReference type="Proteomes" id="UP000051749">
    <property type="component" value="Unassembled WGS sequence"/>
</dbReference>
<dbReference type="EMBL" id="FOGK01000031">
    <property type="protein sequence ID" value="SER94384.1"/>
    <property type="molecule type" value="Genomic_DNA"/>
</dbReference>
<dbReference type="InterPro" id="IPR015797">
    <property type="entry name" value="NUDIX_hydrolase-like_dom_sf"/>
</dbReference>
<gene>
    <name evidence="4" type="ORF">IV87_GL001466</name>
    <name evidence="5" type="ORF">SAMN04487973_1317</name>
</gene>
<dbReference type="GO" id="GO:0016787">
    <property type="term" value="F:hydrolase activity"/>
    <property type="evidence" value="ECO:0007669"/>
    <property type="project" value="UniProtKB-KW"/>
</dbReference>
<dbReference type="PANTHER" id="PTHR43736:SF1">
    <property type="entry name" value="DIHYDRONEOPTERIN TRIPHOSPHATE DIPHOSPHATASE"/>
    <property type="match status" value="1"/>
</dbReference>
<protein>
    <submittedName>
        <fullName evidence="5">ADP-ribose pyrophosphatase YjhB, NUDIX family</fullName>
    </submittedName>
    <submittedName>
        <fullName evidence="4">Mutt nudix family protein</fullName>
    </submittedName>
</protein>
<dbReference type="Gene3D" id="3.90.79.10">
    <property type="entry name" value="Nucleoside Triphosphate Pyrophosphohydrolase"/>
    <property type="match status" value="1"/>
</dbReference>
<dbReference type="PROSITE" id="PS00893">
    <property type="entry name" value="NUDIX_BOX"/>
    <property type="match status" value="1"/>
</dbReference>
<dbReference type="PATRIC" id="fig|319653.3.peg.1489"/>
<dbReference type="Pfam" id="PF00293">
    <property type="entry name" value="NUDIX"/>
    <property type="match status" value="1"/>
</dbReference>
<dbReference type="SUPFAM" id="SSF55811">
    <property type="entry name" value="Nudix"/>
    <property type="match status" value="1"/>
</dbReference>
<sequence length="166" mass="19071">MAKKYHRAFGVYGIIASNDKLVVIKKNGGPYINRYDLPGGSLEDGESLDKAIYREIKEETHLQPQKISQLGTISFKYPWHYKRWKYNQHICVFYRIETWQGNLAEQVAQFVGQDSMGAELLSITSLNEKNASPLVLKAKAVIEHNFSFKPTDQAFSEWKVLQTPVF</sequence>
<dbReference type="InterPro" id="IPR000086">
    <property type="entry name" value="NUDIX_hydrolase_dom"/>
</dbReference>
<proteinExistence type="inferred from homology"/>
<evidence type="ECO:0000256" key="1">
    <source>
        <dbReference type="ARBA" id="ARBA00005582"/>
    </source>
</evidence>
<keyword evidence="7" id="KW-1185">Reference proteome</keyword>
<dbReference type="PROSITE" id="PS51462">
    <property type="entry name" value="NUDIX"/>
    <property type="match status" value="1"/>
</dbReference>
<dbReference type="GeneID" id="76044491"/>
<evidence type="ECO:0000256" key="2">
    <source>
        <dbReference type="ARBA" id="ARBA00022801"/>
    </source>
</evidence>
<evidence type="ECO:0000313" key="7">
    <source>
        <dbReference type="Proteomes" id="UP000182818"/>
    </source>
</evidence>
<dbReference type="AlphaFoldDB" id="A0A0R2K525"/>
<dbReference type="InterPro" id="IPR020084">
    <property type="entry name" value="NUDIX_hydrolase_CS"/>
</dbReference>
<reference evidence="5 7" key="2">
    <citation type="submission" date="2016-10" db="EMBL/GenBank/DDBJ databases">
        <authorList>
            <person name="Varghese N."/>
            <person name="Submissions S."/>
        </authorList>
    </citation>
    <scope>NUCLEOTIDE SEQUENCE [LARGE SCALE GENOMIC DNA]</scope>
    <source>
        <strain evidence="5 7">CGMCC 1.3889</strain>
    </source>
</reference>
<reference evidence="4 6" key="1">
    <citation type="journal article" date="2015" name="Genome Announc.">
        <title>Expanding the biotechnology potential of lactobacilli through comparative genomics of 213 strains and associated genera.</title>
        <authorList>
            <person name="Sun Z."/>
            <person name="Harris H.M."/>
            <person name="McCann A."/>
            <person name="Guo C."/>
            <person name="Argimon S."/>
            <person name="Zhang W."/>
            <person name="Yang X."/>
            <person name="Jeffery I.B."/>
            <person name="Cooney J.C."/>
            <person name="Kagawa T.F."/>
            <person name="Liu W."/>
            <person name="Song Y."/>
            <person name="Salvetti E."/>
            <person name="Wrobel A."/>
            <person name="Rasinkangas P."/>
            <person name="Parkhill J."/>
            <person name="Rea M.C."/>
            <person name="O'Sullivan O."/>
            <person name="Ritari J."/>
            <person name="Douillard F.P."/>
            <person name="Paul Ross R."/>
            <person name="Yang R."/>
            <person name="Briner A.E."/>
            <person name="Felis G.E."/>
            <person name="de Vos W.M."/>
            <person name="Barrangou R."/>
            <person name="Klaenhammer T.R."/>
            <person name="Caufield P.W."/>
            <person name="Cui Y."/>
            <person name="Zhang H."/>
            <person name="O'Toole P.W."/>
        </authorList>
    </citation>
    <scope>NUCLEOTIDE SEQUENCE [LARGE SCALE GENOMIC DNA]</scope>
    <source>
        <strain evidence="4 6">DSM 22301</strain>
    </source>
</reference>
<dbReference type="Proteomes" id="UP000182818">
    <property type="component" value="Unassembled WGS sequence"/>
</dbReference>
<evidence type="ECO:0000259" key="3">
    <source>
        <dbReference type="PROSITE" id="PS51462"/>
    </source>
</evidence>